<evidence type="ECO:0000313" key="12">
    <source>
        <dbReference type="Proteomes" id="UP000070054"/>
    </source>
</evidence>
<dbReference type="InterPro" id="IPR036852">
    <property type="entry name" value="Peptidase_S8/S53_dom_sf"/>
</dbReference>
<keyword evidence="7" id="KW-0865">Zymogen</keyword>
<evidence type="ECO:0000256" key="2">
    <source>
        <dbReference type="ARBA" id="ARBA00022670"/>
    </source>
</evidence>
<dbReference type="CDD" id="cd20264">
    <property type="entry name" value="Complex1_LYR_LYRM4"/>
    <property type="match status" value="1"/>
</dbReference>
<dbReference type="GO" id="GO:0005576">
    <property type="term" value="C:extracellular region"/>
    <property type="evidence" value="ECO:0007669"/>
    <property type="project" value="UniProtKB-SubCell"/>
</dbReference>
<dbReference type="GO" id="GO:0016226">
    <property type="term" value="P:iron-sulfur cluster assembly"/>
    <property type="evidence" value="ECO:0007669"/>
    <property type="project" value="InterPro"/>
</dbReference>
<evidence type="ECO:0000256" key="4">
    <source>
        <dbReference type="ARBA" id="ARBA00022801"/>
    </source>
</evidence>
<keyword evidence="6 8" id="KW-0106">Calcium</keyword>
<dbReference type="InterPro" id="IPR015366">
    <property type="entry name" value="S53_propep"/>
</dbReference>
<evidence type="ECO:0000256" key="6">
    <source>
        <dbReference type="ARBA" id="ARBA00022837"/>
    </source>
</evidence>
<evidence type="ECO:0000259" key="10">
    <source>
        <dbReference type="PROSITE" id="PS51695"/>
    </source>
</evidence>
<evidence type="ECO:0000256" key="1">
    <source>
        <dbReference type="ARBA" id="ARBA00004239"/>
    </source>
</evidence>
<dbReference type="Gene3D" id="3.40.50.200">
    <property type="entry name" value="Peptidase S8/S53 domain"/>
    <property type="match status" value="1"/>
</dbReference>
<dbReference type="AlphaFoldDB" id="A0A135TUV0"/>
<feature type="active site" description="Charge relay system" evidence="8">
    <location>
        <position position="578"/>
    </location>
</feature>
<dbReference type="GO" id="GO:0008240">
    <property type="term" value="F:tripeptidyl-peptidase activity"/>
    <property type="evidence" value="ECO:0007669"/>
    <property type="project" value="UniProtKB-EC"/>
</dbReference>
<dbReference type="CDD" id="cd04056">
    <property type="entry name" value="Peptidases_S53"/>
    <property type="match status" value="1"/>
</dbReference>
<dbReference type="InterPro" id="IPR008011">
    <property type="entry name" value="Complex1_LYR_dom"/>
</dbReference>
<feature type="active site" description="Charge relay system" evidence="8">
    <location>
        <position position="334"/>
    </location>
</feature>
<feature type="active site" description="Charge relay system" evidence="8">
    <location>
        <position position="338"/>
    </location>
</feature>
<dbReference type="CDD" id="cd11377">
    <property type="entry name" value="Pro-peptidase_S53"/>
    <property type="match status" value="1"/>
</dbReference>
<dbReference type="GO" id="GO:0004252">
    <property type="term" value="F:serine-type endopeptidase activity"/>
    <property type="evidence" value="ECO:0007669"/>
    <property type="project" value="UniProtKB-UniRule"/>
</dbReference>
<dbReference type="InterPro" id="IPR050819">
    <property type="entry name" value="Tripeptidyl-peptidase_I"/>
</dbReference>
<feature type="binding site" evidence="8">
    <location>
        <position position="638"/>
    </location>
    <ligand>
        <name>Ca(2+)</name>
        <dbReference type="ChEBI" id="CHEBI:29108"/>
    </ligand>
</feature>
<evidence type="ECO:0000256" key="5">
    <source>
        <dbReference type="ARBA" id="ARBA00022825"/>
    </source>
</evidence>
<dbReference type="EMBL" id="JEMN01001015">
    <property type="protein sequence ID" value="KXH51842.1"/>
    <property type="molecule type" value="Genomic_DNA"/>
</dbReference>
<dbReference type="GO" id="GO:0006508">
    <property type="term" value="P:proteolysis"/>
    <property type="evidence" value="ECO:0007669"/>
    <property type="project" value="UniProtKB-KW"/>
</dbReference>
<evidence type="ECO:0000256" key="7">
    <source>
        <dbReference type="ARBA" id="ARBA00023145"/>
    </source>
</evidence>
<keyword evidence="5 8" id="KW-0720">Serine protease</keyword>
<sequence length="753" mass="83261">MKLSAVATLFTALAAVTIANPVTRSHSHVVHEERHPARREWVKNHKLHTMARLPVRIGLAQSNLHRANEFMNDVAHPDSPNYGKHWTHDEIAEMFAPKQESIALVMQWLESEGIHRSRVELTRGRSWIQFNGTVGEMERLLKTEYHMYKHEQGHKHVACDKYHVPEHLVQHIDMITPTVHFDQRIGEQRKNTKHDLEEHHIEELKKRQLRKRELAKRDVATGGKNPAIQGSPDSGFGPKQGAVVMNALMDLNQCDSMITPDCLRALYATPPGSLKSSNNTLGIVEYTPQAFLQSDLDMYFNEFEPRAKGQGPIVSLVGNAVVQTTNQSFRFNGESALDLEFAMAMIHPQTTTLYQVGDLNQGASFNNFLDAIDGSYCTFQGGGSKDPNIDGQYSQKVCGSVPMVNVISTSYGFNEADLGKKYVERQCAEYMKLGLAGVTVLYSSGDSGVAGNGKQCIDTQTGAYNEGQQGIFNPSFPGGCPWVTSVGATQILEGSTVHTPESACQKAIFSGGGFSNVFAIPDYQKKMMEQYYAKNAPPYGADRYNNSKTVRGFPDISANGANYVTAVNGKFSLSFGTSASAPVVGSIVNMINEKRIEAGKKPVGFINPTLYAHPEILNDVTNGDNPGCGTKGFSAVAGWDPVTGMGLILIALVKIPLNQMYRQLLKTGDQFAAYNFREYAKRRTRDAFREHQKVEDPRQVQELIQKGIKELEKLKRQTVVNQFFQFDRLVVEGGAAGKQKGNKGGIVRQTEHG</sequence>
<proteinExistence type="predicted"/>
<reference evidence="11 12" key="1">
    <citation type="submission" date="2014-02" db="EMBL/GenBank/DDBJ databases">
        <title>The genome sequence of Colletotrichum nymphaeae SA-01.</title>
        <authorList>
            <person name="Baroncelli R."/>
            <person name="Thon M.R."/>
        </authorList>
    </citation>
    <scope>NUCLEOTIDE SEQUENCE [LARGE SCALE GENOMIC DNA]</scope>
    <source>
        <strain evidence="11 12">SA-01</strain>
    </source>
</reference>
<organism evidence="11 12">
    <name type="scientific">Colletotrichum nymphaeae SA-01</name>
    <dbReference type="NCBI Taxonomy" id="1460502"/>
    <lineage>
        <taxon>Eukaryota</taxon>
        <taxon>Fungi</taxon>
        <taxon>Dikarya</taxon>
        <taxon>Ascomycota</taxon>
        <taxon>Pezizomycotina</taxon>
        <taxon>Sordariomycetes</taxon>
        <taxon>Hypocreomycetidae</taxon>
        <taxon>Glomerellales</taxon>
        <taxon>Glomerellaceae</taxon>
        <taxon>Colletotrichum</taxon>
        <taxon>Colletotrichum acutatum species complex</taxon>
    </lineage>
</organism>
<dbReference type="PANTHER" id="PTHR14218:SF19">
    <property type="entry name" value="SERINE PROTEASE AORO, PUTATIVE (AFU_ORTHOLOGUE AFUA_6G10250)-RELATED"/>
    <property type="match status" value="1"/>
</dbReference>
<accession>A0A135TUV0</accession>
<evidence type="ECO:0000256" key="8">
    <source>
        <dbReference type="PROSITE-ProRule" id="PRU01032"/>
    </source>
</evidence>
<evidence type="ECO:0000256" key="9">
    <source>
        <dbReference type="SAM" id="SignalP"/>
    </source>
</evidence>
<dbReference type="OrthoDB" id="409122at2759"/>
<comment type="caution">
    <text evidence="11">The sequence shown here is derived from an EMBL/GenBank/DDBJ whole genome shotgun (WGS) entry which is preliminary data.</text>
</comment>
<evidence type="ECO:0000313" key="11">
    <source>
        <dbReference type="EMBL" id="KXH51842.1"/>
    </source>
</evidence>
<keyword evidence="9" id="KW-0732">Signal</keyword>
<dbReference type="GO" id="GO:0046872">
    <property type="term" value="F:metal ion binding"/>
    <property type="evidence" value="ECO:0007669"/>
    <property type="project" value="UniProtKB-UniRule"/>
</dbReference>
<dbReference type="SUPFAM" id="SSF52743">
    <property type="entry name" value="Subtilisin-like"/>
    <property type="match status" value="1"/>
</dbReference>
<dbReference type="InterPro" id="IPR030400">
    <property type="entry name" value="Sedolisin_dom"/>
</dbReference>
<keyword evidence="3 8" id="KW-0479">Metal-binding</keyword>
<feature type="chain" id="PRO_5007804332" evidence="9">
    <location>
        <begin position="20"/>
        <end position="753"/>
    </location>
</feature>
<dbReference type="SUPFAM" id="SSF54897">
    <property type="entry name" value="Protease propeptides/inhibitors"/>
    <property type="match status" value="1"/>
</dbReference>
<keyword evidence="12" id="KW-1185">Reference proteome</keyword>
<feature type="binding site" evidence="8">
    <location>
        <position position="640"/>
    </location>
    <ligand>
        <name>Ca(2+)</name>
        <dbReference type="ChEBI" id="CHEBI:29108"/>
    </ligand>
</feature>
<gene>
    <name evidence="11" type="ORF">CNYM01_11227</name>
</gene>
<feature type="binding site" evidence="8">
    <location>
        <position position="620"/>
    </location>
    <ligand>
        <name>Ca(2+)</name>
        <dbReference type="ChEBI" id="CHEBI:29108"/>
    </ligand>
</feature>
<dbReference type="SMART" id="SM00944">
    <property type="entry name" value="Pro-kuma_activ"/>
    <property type="match status" value="1"/>
</dbReference>
<dbReference type="PANTHER" id="PTHR14218">
    <property type="entry name" value="PROTEASE S8 TRIPEPTIDYL PEPTIDASE I CLN2"/>
    <property type="match status" value="1"/>
</dbReference>
<dbReference type="InterPro" id="IPR045297">
    <property type="entry name" value="Complex1_LYR_LYRM4"/>
</dbReference>
<dbReference type="Proteomes" id="UP000070054">
    <property type="component" value="Unassembled WGS sequence"/>
</dbReference>
<dbReference type="Pfam" id="PF09286">
    <property type="entry name" value="Pro-kuma_activ"/>
    <property type="match status" value="1"/>
</dbReference>
<keyword evidence="2 8" id="KW-0645">Protease</keyword>
<feature type="signal peptide" evidence="9">
    <location>
        <begin position="1"/>
        <end position="19"/>
    </location>
</feature>
<keyword evidence="4 8" id="KW-0378">Hydrolase</keyword>
<comment type="subcellular location">
    <subcellularLocation>
        <location evidence="1">Secreted</location>
        <location evidence="1">Extracellular space</location>
    </subcellularLocation>
</comment>
<comment type="cofactor">
    <cofactor evidence="8">
        <name>Ca(2+)</name>
        <dbReference type="ChEBI" id="CHEBI:29108"/>
    </cofactor>
    <text evidence="8">Binds 1 Ca(2+) ion per subunit.</text>
</comment>
<protein>
    <submittedName>
        <fullName evidence="11">Pro-kumamolisin</fullName>
    </submittedName>
</protein>
<feature type="binding site" evidence="8">
    <location>
        <position position="619"/>
    </location>
    <ligand>
        <name>Ca(2+)</name>
        <dbReference type="ChEBI" id="CHEBI:29108"/>
    </ligand>
</feature>
<evidence type="ECO:0000256" key="3">
    <source>
        <dbReference type="ARBA" id="ARBA00022723"/>
    </source>
</evidence>
<name>A0A135TUV0_9PEZI</name>
<feature type="domain" description="Peptidase S53" evidence="10">
    <location>
        <begin position="257"/>
        <end position="660"/>
    </location>
</feature>
<dbReference type="PROSITE" id="PS51695">
    <property type="entry name" value="SEDOLISIN"/>
    <property type="match status" value="1"/>
</dbReference>
<dbReference type="Pfam" id="PF05347">
    <property type="entry name" value="Complex1_LYR"/>
    <property type="match status" value="1"/>
</dbReference>